<dbReference type="Pfam" id="PF13560">
    <property type="entry name" value="HTH_31"/>
    <property type="match status" value="1"/>
</dbReference>
<dbReference type="Gene3D" id="1.10.260.40">
    <property type="entry name" value="lambda repressor-like DNA-binding domains"/>
    <property type="match status" value="1"/>
</dbReference>
<evidence type="ECO:0000313" key="5">
    <source>
        <dbReference type="Proteomes" id="UP000287547"/>
    </source>
</evidence>
<dbReference type="SMART" id="SM00567">
    <property type="entry name" value="EZ_HEAT"/>
    <property type="match status" value="10"/>
</dbReference>
<dbReference type="SUPFAM" id="SSF47413">
    <property type="entry name" value="lambda repressor-like DNA-binding domains"/>
    <property type="match status" value="1"/>
</dbReference>
<feature type="region of interest" description="Disordered" evidence="1">
    <location>
        <begin position="127"/>
        <end position="164"/>
    </location>
</feature>
<dbReference type="InterPro" id="IPR001387">
    <property type="entry name" value="Cro/C1-type_HTH"/>
</dbReference>
<dbReference type="SUPFAM" id="SSF48371">
    <property type="entry name" value="ARM repeat"/>
    <property type="match status" value="2"/>
</dbReference>
<proteinExistence type="predicted"/>
<protein>
    <recommendedName>
        <fullName evidence="6">NACHT domain-containing protein</fullName>
    </recommendedName>
</protein>
<feature type="domain" description="NACHT" evidence="2">
    <location>
        <begin position="180"/>
        <end position="310"/>
    </location>
</feature>
<dbReference type="InterPro" id="IPR004155">
    <property type="entry name" value="PBS_lyase_HEAT"/>
</dbReference>
<dbReference type="Gene3D" id="1.25.10.10">
    <property type="entry name" value="Leucine-rich Repeat Variant"/>
    <property type="match status" value="4"/>
</dbReference>
<dbReference type="InterPro" id="IPR016024">
    <property type="entry name" value="ARM-type_fold"/>
</dbReference>
<dbReference type="PROSITE" id="PS50837">
    <property type="entry name" value="NACHT"/>
    <property type="match status" value="1"/>
</dbReference>
<dbReference type="InterPro" id="IPR010982">
    <property type="entry name" value="Lambda_DNA-bd_dom_sf"/>
</dbReference>
<dbReference type="InterPro" id="IPR027417">
    <property type="entry name" value="P-loop_NTPase"/>
</dbReference>
<organism evidence="4 5">
    <name type="scientific">Kibdelosporangium aridum</name>
    <dbReference type="NCBI Taxonomy" id="2030"/>
    <lineage>
        <taxon>Bacteria</taxon>
        <taxon>Bacillati</taxon>
        <taxon>Actinomycetota</taxon>
        <taxon>Actinomycetes</taxon>
        <taxon>Pseudonocardiales</taxon>
        <taxon>Pseudonocardiaceae</taxon>
        <taxon>Kibdelosporangium</taxon>
    </lineage>
</organism>
<evidence type="ECO:0008006" key="6">
    <source>
        <dbReference type="Google" id="ProtNLM"/>
    </source>
</evidence>
<evidence type="ECO:0000256" key="1">
    <source>
        <dbReference type="SAM" id="MobiDB-lite"/>
    </source>
</evidence>
<evidence type="ECO:0000259" key="2">
    <source>
        <dbReference type="PROSITE" id="PS50837"/>
    </source>
</evidence>
<evidence type="ECO:0000313" key="4">
    <source>
        <dbReference type="EMBL" id="RSM67803.1"/>
    </source>
</evidence>
<name>A0A428YJP6_KIBAR</name>
<dbReference type="Gene3D" id="3.40.50.300">
    <property type="entry name" value="P-loop containing nucleotide triphosphate hydrolases"/>
    <property type="match status" value="1"/>
</dbReference>
<dbReference type="Proteomes" id="UP000287547">
    <property type="component" value="Unassembled WGS sequence"/>
</dbReference>
<dbReference type="EMBL" id="QHKI01000079">
    <property type="protein sequence ID" value="RSM67803.1"/>
    <property type="molecule type" value="Genomic_DNA"/>
</dbReference>
<dbReference type="Pfam" id="PF05729">
    <property type="entry name" value="NACHT"/>
    <property type="match status" value="1"/>
</dbReference>
<sequence length="1742" mass="192739">MGERFAAEVRRALAAAGLNQSQLSAAMPFSRPKISEMCNGHYLPSDETARRMIEVLAMDEDRVLRLLREARAARSAGTEPRWSQPLPPEIVSLLRAQVSAADVLPYKLPGSRPVSLSTLYVRQELGSGIEETPAPERMPEIQQPDDRDPGWRSRNPERFRPLLGVRPPSRPIRAALDEHDHLLVTGGPGQGKSTLALRLSADVAAAWQGEAPPITEPVIPLRLPARELAVRLNLPFANAIAESVMAEYGQMLHASVPPSLFATRVEGARWLLLIDAVDEVADTSDRDSLINNLARWASEGIYRFVVTSRPLEGAGLAPLHRVSAARFELLPFDFETLRLFAENWFESAEASHQFLDQVRQGQLEDLVQVPLLATIAAIVFEQHRDRSLPDNKYGMYQDYLEYLGSNRVHPDMADLLEHLGLARMEQDAPLIQTAQSWRNGRRSADLVPNLLATGVLVMRAGKLQFLHHSFAEHLAATAKARQLPVPFDSEDPLWRKALHATRHGWSTDHARDVLVHYMHLHRDQADAVLTWLHQNTAQLQEVAADLLAQRAPVSRHVLQSFLDTAWSWATTHAYGAESILRRTTQAASIEWLQALSEAPDVSWESRVDAASALCRRQQPLAVSSDAVALLGIAMNSRDLAPRLRLQAAQSLAAAGVFNHQAAADGLKTILADPMTQDRDHRAAAVALAELGPLCRAYAVATLESALDDLNAPVGDLVHAAAGLAEIGIEFHDRALAVFQRITQEDWVEPECRQDAALALGALGAAYLSSAAASLEEMVVSQRHLPASERSALALAIAKLGPEYVPIAARHLNDLAGDLWEAHHYPRYTHATNLASLGPAYHPAAAEHLRKVLADPAAAPNDRIWAAKGLAALGPDYHDEAATEFRRLNTDPMASRYDRWGSMAELAELGPQFRTEAVAVLQTALAEQAHEFEDRYWFAAGLARLGPEFHQQAAVTFKSLMWEVSATRRRWHAYAARMLVRTSSAHTQDLVAGLRAILRTPISTVGACIAAATDLSEFAPALTEEVAQRLRACRGMLWWRDYLAFAKAFKQLGRHHRGDVADVLMACLADRLSSRSYFHEAAATMAGLGNDIRAQAVRLLREIIDDLTETDARHALAAEALDRFGPDHHDEARAMLLTLVTDPDATIWGRVIAAEHLAECGNAFRGEAVVALRTIIAHRVDSESWTSAVEALARFDEEVCRWAVEGVRAILEREPRVPLRRKAALCLARLECPGESIAELRSQAFDAGCPEKDRIAALWELARHDLSAADQVTHQLHVLAVDERVSVANRCTAAKYLVKLDRGRWPEMCRVLTRIRVSVLTDPRQCWDVVMAQWEIHAITAEGLVSGLLEIFHDPRATAYVRAKIPGRAIIREYLPWATITQLKQELSVDAMALPSLRGKDKSVLQDIVVAPEFDRRTRLDASAHLAEWYPEHMSEVAELFVSLRQFVALAGFNRHYRRAAVEACRAIVGSDTEEPRQRWRAAVALDELKTDLDQATVGLFREVLDEPSCRSVRAAEALARVGESTGVETLRRLLNDCRVNDYVRIAAAKALVTWSRVDRQAAVATLDALATNSWRAAEALAEVAPDCRDKATGHLRSIMATTPSARVEAARVIVKVDRTTILDAAEVLREVAKDPKYARRALFALGQLARPFCDEALPGLRALMQQSDHTVRWRAAEAMAILRRDLREEAAIVARDVARDETARWHVRAKAAAGLAKWSLICRDEARAVLLDVGLRRRPSRG</sequence>
<dbReference type="RefSeq" id="WP_125728406.1">
    <property type="nucleotide sequence ID" value="NZ_QHKI01000079.1"/>
</dbReference>
<gene>
    <name evidence="4" type="ORF">DMH04_48105</name>
</gene>
<comment type="caution">
    <text evidence="4">The sequence shown here is derived from an EMBL/GenBank/DDBJ whole genome shotgun (WGS) entry which is preliminary data.</text>
</comment>
<dbReference type="InterPro" id="IPR011989">
    <property type="entry name" value="ARM-like"/>
</dbReference>
<reference evidence="4 5" key="1">
    <citation type="submission" date="2018-05" db="EMBL/GenBank/DDBJ databases">
        <title>Evolution of GPA BGCs.</title>
        <authorList>
            <person name="Waglechner N."/>
            <person name="Wright G.D."/>
        </authorList>
    </citation>
    <scope>NUCLEOTIDE SEQUENCE [LARGE SCALE GENOMIC DNA]</scope>
    <source>
        <strain evidence="4 5">A82846</strain>
    </source>
</reference>
<dbReference type="SUPFAM" id="SSF52540">
    <property type="entry name" value="P-loop containing nucleoside triphosphate hydrolases"/>
    <property type="match status" value="1"/>
</dbReference>
<evidence type="ECO:0000259" key="3">
    <source>
        <dbReference type="PROSITE" id="PS50943"/>
    </source>
</evidence>
<dbReference type="PROSITE" id="PS50943">
    <property type="entry name" value="HTH_CROC1"/>
    <property type="match status" value="1"/>
</dbReference>
<feature type="domain" description="HTH cro/C1-type" evidence="3">
    <location>
        <begin position="9"/>
        <end position="63"/>
    </location>
</feature>
<dbReference type="SMART" id="SM00530">
    <property type="entry name" value="HTH_XRE"/>
    <property type="match status" value="1"/>
</dbReference>
<dbReference type="OrthoDB" id="135105at2"/>
<dbReference type="GO" id="GO:0003677">
    <property type="term" value="F:DNA binding"/>
    <property type="evidence" value="ECO:0007669"/>
    <property type="project" value="InterPro"/>
</dbReference>
<accession>A0A428YJP6</accession>
<feature type="compositionally biased region" description="Basic and acidic residues" evidence="1">
    <location>
        <begin position="144"/>
        <end position="160"/>
    </location>
</feature>
<dbReference type="Pfam" id="PF13646">
    <property type="entry name" value="HEAT_2"/>
    <property type="match status" value="1"/>
</dbReference>
<dbReference type="InterPro" id="IPR007111">
    <property type="entry name" value="NACHT_NTPase"/>
</dbReference>